<dbReference type="Gene3D" id="3.40.50.11780">
    <property type="match status" value="1"/>
</dbReference>
<reference evidence="6" key="1">
    <citation type="journal article" date="2024" name="Toxins">
        <title>Genome Sequence Analysis of Native Xenorhabdus Strains Isolated from Entomopathogenic Nematodes in Argentina.</title>
        <authorList>
            <person name="Palma L."/>
            <person name="Frizzo L."/>
            <person name="Kaiser S."/>
            <person name="Berry C."/>
            <person name="Caballero P."/>
            <person name="Bode H.B."/>
            <person name="Del Valle E.E."/>
        </authorList>
    </citation>
    <scope>NUCLEOTIDE SEQUENCE [LARGE SCALE GENOMIC DNA]</scope>
    <source>
        <strain evidence="6">Reich</strain>
    </source>
</reference>
<proteinExistence type="inferred from homology"/>
<dbReference type="Proteomes" id="UP001271640">
    <property type="component" value="Unassembled WGS sequence"/>
</dbReference>
<evidence type="ECO:0000259" key="4">
    <source>
        <dbReference type="Pfam" id="PF17482"/>
    </source>
</evidence>
<evidence type="ECO:0000256" key="2">
    <source>
        <dbReference type="SAM" id="MobiDB-lite"/>
    </source>
</evidence>
<feature type="domain" description="Tail sheath protein C-terminal" evidence="4">
    <location>
        <begin position="368"/>
        <end position="470"/>
    </location>
</feature>
<dbReference type="Pfam" id="PF17482">
    <property type="entry name" value="Phage_sheath_1C"/>
    <property type="match status" value="1"/>
</dbReference>
<dbReference type="EMBL" id="VCDP01000034">
    <property type="protein sequence ID" value="MDX7999507.1"/>
    <property type="molecule type" value="Genomic_DNA"/>
</dbReference>
<organism evidence="5 6">
    <name type="scientific">Xenorhabdus littoralis</name>
    <dbReference type="NCBI Taxonomy" id="2582835"/>
    <lineage>
        <taxon>Bacteria</taxon>
        <taxon>Pseudomonadati</taxon>
        <taxon>Pseudomonadota</taxon>
        <taxon>Gammaproteobacteria</taxon>
        <taxon>Enterobacterales</taxon>
        <taxon>Morganellaceae</taxon>
        <taxon>Xenorhabdus</taxon>
    </lineage>
</organism>
<accession>A0ABU4SLH9</accession>
<feature type="domain" description="Tail sheath protein subtilisin-like" evidence="3">
    <location>
        <begin position="292"/>
        <end position="359"/>
    </location>
</feature>
<protein>
    <submittedName>
        <fullName evidence="5">Phage tail sheath family protein</fullName>
    </submittedName>
</protein>
<comment type="similarity">
    <text evidence="1">Belongs to the myoviridae tail sheath protein family.</text>
</comment>
<keyword evidence="6" id="KW-1185">Reference proteome</keyword>
<dbReference type="PANTHER" id="PTHR35861:SF1">
    <property type="entry name" value="PHAGE TAIL SHEATH PROTEIN"/>
    <property type="match status" value="1"/>
</dbReference>
<dbReference type="InterPro" id="IPR020287">
    <property type="entry name" value="Tail_sheath_C"/>
</dbReference>
<dbReference type="Pfam" id="PF04984">
    <property type="entry name" value="Phage_sheath_1"/>
    <property type="match status" value="1"/>
</dbReference>
<comment type="caution">
    <text evidence="5">The sequence shown here is derived from an EMBL/GenBank/DDBJ whole genome shotgun (WGS) entry which is preliminary data.</text>
</comment>
<dbReference type="InterPro" id="IPR052042">
    <property type="entry name" value="Tail_sheath_structural"/>
</dbReference>
<sequence>MSTNLKAPGVYIEEDASLALSVSTSATAVPVFIGKFTPKVADSAQVCTRISNWLEFTSAFSLAPVTEIAITSFPPSKDETKKEGGEKEQVEQKEAETPKTPNVQVLSASVAEEEPKKWIHNIEKVYLSQAVEALKLYFQNGGGACYIYSLNDTSELNLAAIPELIEQKGDITLLVCPEEDQEYKSKIYGAVSSLLNNNKVGYFLIADSLDGESVSGMGNNSKVAAYYPKLETNLKFSTLPDEQDVLISGYENESGKDKLKTLKQLRETDKVLAQEIDDRLQQEQQRSLILSPSTAIAGIYCQTDSQRGVWKAPANVALSGIKDLTDKVDDERQGTMNDNGINVIRSFTGRGLMVWGARTYAQNGEINWRYIPVRRLFNSVERDIRQALRAVLFETNNQPTWMRAKAAVDQYLYALWQKNALLGNSPEEAYFVHIGQDITMSDADIKQGKMIMKVGLAAVRPAEFIVLQFTQDVAQ</sequence>
<feature type="region of interest" description="Disordered" evidence="2">
    <location>
        <begin position="73"/>
        <end position="106"/>
    </location>
</feature>
<evidence type="ECO:0000313" key="6">
    <source>
        <dbReference type="Proteomes" id="UP001271640"/>
    </source>
</evidence>
<gene>
    <name evidence="5" type="ORF">FE394_09900</name>
</gene>
<evidence type="ECO:0000313" key="5">
    <source>
        <dbReference type="EMBL" id="MDX7999507.1"/>
    </source>
</evidence>
<dbReference type="RefSeq" id="WP_319926229.1">
    <property type="nucleotide sequence ID" value="NZ_VCDP01000034.1"/>
</dbReference>
<dbReference type="PANTHER" id="PTHR35861">
    <property type="match status" value="1"/>
</dbReference>
<dbReference type="InterPro" id="IPR035089">
    <property type="entry name" value="Phage_sheath_subtilisin"/>
</dbReference>
<evidence type="ECO:0000259" key="3">
    <source>
        <dbReference type="Pfam" id="PF04984"/>
    </source>
</evidence>
<name>A0ABU4SLH9_9GAMM</name>
<feature type="compositionally biased region" description="Basic and acidic residues" evidence="2">
    <location>
        <begin position="76"/>
        <end position="97"/>
    </location>
</feature>
<evidence type="ECO:0000256" key="1">
    <source>
        <dbReference type="ARBA" id="ARBA00008005"/>
    </source>
</evidence>